<dbReference type="AlphaFoldDB" id="A0A820GBV4"/>
<evidence type="ECO:0000313" key="3">
    <source>
        <dbReference type="Proteomes" id="UP000663844"/>
    </source>
</evidence>
<feature type="non-terminal residue" evidence="2">
    <location>
        <position position="1"/>
    </location>
</feature>
<protein>
    <submittedName>
        <fullName evidence="2">Uncharacterized protein</fullName>
    </submittedName>
</protein>
<feature type="region of interest" description="Disordered" evidence="1">
    <location>
        <begin position="241"/>
        <end position="322"/>
    </location>
</feature>
<accession>A0A820GBV4</accession>
<feature type="compositionally biased region" description="Acidic residues" evidence="1">
    <location>
        <begin position="90"/>
        <end position="115"/>
    </location>
</feature>
<feature type="non-terminal residue" evidence="2">
    <location>
        <position position="322"/>
    </location>
</feature>
<feature type="compositionally biased region" description="Acidic residues" evidence="1">
    <location>
        <begin position="290"/>
        <end position="315"/>
    </location>
</feature>
<evidence type="ECO:0000256" key="1">
    <source>
        <dbReference type="SAM" id="MobiDB-lite"/>
    </source>
</evidence>
<feature type="compositionally biased region" description="Acidic residues" evidence="1">
    <location>
        <begin position="143"/>
        <end position="160"/>
    </location>
</feature>
<gene>
    <name evidence="2" type="ORF">OXD698_LOCUS44760</name>
</gene>
<dbReference type="Proteomes" id="UP000663844">
    <property type="component" value="Unassembled WGS sequence"/>
</dbReference>
<feature type="region of interest" description="Disordered" evidence="1">
    <location>
        <begin position="1"/>
        <end position="22"/>
    </location>
</feature>
<organism evidence="2 3">
    <name type="scientific">Adineta steineri</name>
    <dbReference type="NCBI Taxonomy" id="433720"/>
    <lineage>
        <taxon>Eukaryota</taxon>
        <taxon>Metazoa</taxon>
        <taxon>Spiralia</taxon>
        <taxon>Gnathifera</taxon>
        <taxon>Rotifera</taxon>
        <taxon>Eurotatoria</taxon>
        <taxon>Bdelloidea</taxon>
        <taxon>Adinetida</taxon>
        <taxon>Adinetidae</taxon>
        <taxon>Adineta</taxon>
    </lineage>
</organism>
<proteinExistence type="predicted"/>
<reference evidence="2" key="1">
    <citation type="submission" date="2021-02" db="EMBL/GenBank/DDBJ databases">
        <authorList>
            <person name="Nowell W R."/>
        </authorList>
    </citation>
    <scope>NUCLEOTIDE SEQUENCE</scope>
</reference>
<name>A0A820GBV4_9BILA</name>
<feature type="compositionally biased region" description="Polar residues" evidence="1">
    <location>
        <begin position="182"/>
        <end position="203"/>
    </location>
</feature>
<evidence type="ECO:0000313" key="2">
    <source>
        <dbReference type="EMBL" id="CAF4275585.1"/>
    </source>
</evidence>
<feature type="region of interest" description="Disordered" evidence="1">
    <location>
        <begin position="82"/>
        <end position="208"/>
    </location>
</feature>
<feature type="compositionally biased region" description="Polar residues" evidence="1">
    <location>
        <begin position="164"/>
        <end position="174"/>
    </location>
</feature>
<dbReference type="EMBL" id="CAJOAZ010014069">
    <property type="protein sequence ID" value="CAF4275585.1"/>
    <property type="molecule type" value="Genomic_DNA"/>
</dbReference>
<sequence length="322" mass="36754">SRFLNPDILKKKPTMSNMEKESTTMIDLTDTKKAPSHPTVKSTINISLDCIKSPSSNKKLFEMQKQLGIRMRAKRAAMLAENVTNTKIESDDEEEEEQEAEEIDDDSMDTTDESNDVNSEIVSIIEKENDNLQINEETRQSLSDDDEDNDEDEEQEEENEKENTNTPSDSNRPSLKTILTRLESSSEPIQPQPVEQNGQTEWFNSARPAQFDSELEMLCSGAFDGNNIIPLSQNYTRVEPMAFSPLPPTQIEEEDEEDIGVRRSKVRQLIDDDDEDDSNKQLNSGSNNVEESEDEEEEVEDNEEQEEETGDNEELVDYKKQL</sequence>
<comment type="caution">
    <text evidence="2">The sequence shown here is derived from an EMBL/GenBank/DDBJ whole genome shotgun (WGS) entry which is preliminary data.</text>
</comment>